<accession>A0A3L7A3P9</accession>
<comment type="caution">
    <text evidence="1">The sequence shown here is derived from an EMBL/GenBank/DDBJ whole genome shotgun (WGS) entry which is preliminary data.</text>
</comment>
<dbReference type="Gene3D" id="1.10.520.40">
    <property type="entry name" value="CRISPR-associated protein Cse2"/>
    <property type="match status" value="1"/>
</dbReference>
<dbReference type="NCBIfam" id="TIGR02548">
    <property type="entry name" value="casB_cse2"/>
    <property type="match status" value="1"/>
</dbReference>
<keyword evidence="2" id="KW-1185">Reference proteome</keyword>
<dbReference type="OrthoDB" id="4808431at2"/>
<sequence>MAAGSTRQLRSHVFGGRCRASLPPPLRFWKENRMTKFESEPVGAPRPLYAHVARRVSALHRGYSQGVSSSVSALARLRRGVGQEPGAELDLIELTFANLETVSSGLPDEPTLNERAAYTVICLFALHQQSRPERSMHRAGYSFGRSARELSRANSAPGSSELDEAVTRRFVALGTAESWAETVHHARGLIQQFRAADIPLDYGRFAEDLVALQNPATAGAVRTVWGRDFYLAPRVSAAPDDDLPARP</sequence>
<proteinExistence type="predicted"/>
<gene>
    <name evidence="1" type="primary">casB</name>
    <name evidence="1" type="ORF">D9V32_10970</name>
</gene>
<dbReference type="CDD" id="cd09731">
    <property type="entry name" value="Cse2_I-E"/>
    <property type="match status" value="1"/>
</dbReference>
<dbReference type="Pfam" id="PF09485">
    <property type="entry name" value="CRISPR_Cse2"/>
    <property type="match status" value="1"/>
</dbReference>
<dbReference type="EMBL" id="RCUX01000008">
    <property type="protein sequence ID" value="RLP74946.1"/>
    <property type="molecule type" value="Genomic_DNA"/>
</dbReference>
<organism evidence="1 2">
    <name type="scientific">Mycetocola tolaasinivorans</name>
    <dbReference type="NCBI Taxonomy" id="76635"/>
    <lineage>
        <taxon>Bacteria</taxon>
        <taxon>Bacillati</taxon>
        <taxon>Actinomycetota</taxon>
        <taxon>Actinomycetes</taxon>
        <taxon>Micrococcales</taxon>
        <taxon>Microbacteriaceae</taxon>
        <taxon>Mycetocola</taxon>
    </lineage>
</organism>
<reference evidence="1 2" key="1">
    <citation type="submission" date="2018-10" db="EMBL/GenBank/DDBJ databases">
        <authorList>
            <person name="Li J."/>
        </authorList>
    </citation>
    <scope>NUCLEOTIDE SEQUENCE [LARGE SCALE GENOMIC DNA]</scope>
    <source>
        <strain evidence="1 2">IF 016277</strain>
    </source>
</reference>
<name>A0A3L7A3P9_9MICO</name>
<dbReference type="InterPro" id="IPR013382">
    <property type="entry name" value="CRISPR-assoc_prot_Cse2"/>
</dbReference>
<protein>
    <submittedName>
        <fullName evidence="1">Type I-E CRISPR-associated protein Cse2/CasB</fullName>
    </submittedName>
</protein>
<dbReference type="AlphaFoldDB" id="A0A3L7A3P9"/>
<dbReference type="InterPro" id="IPR038287">
    <property type="entry name" value="Cse2_sf"/>
</dbReference>
<dbReference type="RefSeq" id="WP_121648952.1">
    <property type="nucleotide sequence ID" value="NZ_RCUX01000008.1"/>
</dbReference>
<dbReference type="Proteomes" id="UP000272503">
    <property type="component" value="Unassembled WGS sequence"/>
</dbReference>
<evidence type="ECO:0000313" key="2">
    <source>
        <dbReference type="Proteomes" id="UP000272503"/>
    </source>
</evidence>
<evidence type="ECO:0000313" key="1">
    <source>
        <dbReference type="EMBL" id="RLP74946.1"/>
    </source>
</evidence>